<dbReference type="AlphaFoldDB" id="A0A5B8FGP7"/>
<protein>
    <submittedName>
        <fullName evidence="1">Uncharacterized protein</fullName>
    </submittedName>
</protein>
<dbReference type="KEGG" id="ppru:FDP22_06660"/>
<evidence type="ECO:0000313" key="2">
    <source>
        <dbReference type="Proteomes" id="UP000305888"/>
    </source>
</evidence>
<gene>
    <name evidence="1" type="ORF">FDP22_06660</name>
</gene>
<sequence length="268" mass="28008">MLRRIPIVPAIPTGFAGPPDFADIFAGYGGTLLLWEEFTNGRVVRRDTDIFVANETRAGVAPASLPAAGSTITWSKDGVGGLPGIKVLAASHMQDIVLAQPCLAFTVLLIFAGNGATAQTAMMPLSTAGARPRIMIGTGTPAFTALEFAATPQVPTAIEGRAYGYFSSTAVYNRATWIMVGGTVTADGEGDRYWHYAPNGFHERTDTGLAGLPGMDKLGWLGGAPEPQALSYAARLALGTDLRADPTSFAQVASYAEWVTGRKGAAIA</sequence>
<reference evidence="1 2" key="1">
    <citation type="submission" date="2019-06" db="EMBL/GenBank/DDBJ databases">
        <title>Genome sequence of Rhodobacteraceae bacterium D4M1.</title>
        <authorList>
            <person name="Cao J."/>
        </authorList>
    </citation>
    <scope>NUCLEOTIDE SEQUENCE [LARGE SCALE GENOMIC DNA]</scope>
    <source>
        <strain evidence="1 2">D4M1</strain>
    </source>
</reference>
<organism evidence="1 2">
    <name type="scientific">Paroceanicella profunda</name>
    <dbReference type="NCBI Taxonomy" id="2579971"/>
    <lineage>
        <taxon>Bacteria</taxon>
        <taxon>Pseudomonadati</taxon>
        <taxon>Pseudomonadota</taxon>
        <taxon>Alphaproteobacteria</taxon>
        <taxon>Rhodobacterales</taxon>
        <taxon>Paracoccaceae</taxon>
        <taxon>Paroceanicella</taxon>
    </lineage>
</organism>
<dbReference type="Proteomes" id="UP000305888">
    <property type="component" value="Chromosome"/>
</dbReference>
<proteinExistence type="predicted"/>
<accession>A0A5B8FGP7</accession>
<name>A0A5B8FGP7_9RHOB</name>
<keyword evidence="2" id="KW-1185">Reference proteome</keyword>
<dbReference type="RefSeq" id="WP_138577676.1">
    <property type="nucleotide sequence ID" value="NZ_CP040818.1"/>
</dbReference>
<evidence type="ECO:0000313" key="1">
    <source>
        <dbReference type="EMBL" id="QDL91491.1"/>
    </source>
</evidence>
<dbReference type="EMBL" id="CP040818">
    <property type="protein sequence ID" value="QDL91491.1"/>
    <property type="molecule type" value="Genomic_DNA"/>
</dbReference>